<dbReference type="RefSeq" id="WP_386821544.1">
    <property type="nucleotide sequence ID" value="NZ_JBHUIT010000034.1"/>
</dbReference>
<dbReference type="Proteomes" id="UP001597375">
    <property type="component" value="Unassembled WGS sequence"/>
</dbReference>
<name>A0ABW5DB03_9BACT</name>
<evidence type="ECO:0000313" key="1">
    <source>
        <dbReference type="EMBL" id="MFD2258102.1"/>
    </source>
</evidence>
<protein>
    <submittedName>
        <fullName evidence="1">Uncharacterized protein</fullName>
    </submittedName>
</protein>
<organism evidence="1 2">
    <name type="scientific">Luteolibacter algae</name>
    <dbReference type="NCBI Taxonomy" id="454151"/>
    <lineage>
        <taxon>Bacteria</taxon>
        <taxon>Pseudomonadati</taxon>
        <taxon>Verrucomicrobiota</taxon>
        <taxon>Verrucomicrobiia</taxon>
        <taxon>Verrucomicrobiales</taxon>
        <taxon>Verrucomicrobiaceae</taxon>
        <taxon>Luteolibacter</taxon>
    </lineage>
</organism>
<proteinExistence type="predicted"/>
<accession>A0ABW5DB03</accession>
<evidence type="ECO:0000313" key="2">
    <source>
        <dbReference type="Proteomes" id="UP001597375"/>
    </source>
</evidence>
<gene>
    <name evidence="1" type="ORF">ACFSSA_15585</name>
</gene>
<keyword evidence="2" id="KW-1185">Reference proteome</keyword>
<sequence>MAFPESWHVRSRSRECSVTEVRFKEGDIIITALFPDPESSGYLRKDFSEKAWKELPEDDKNAFSYWKTKFTPVAAVENVQTVTKQSAEDLLRTMVEEDQEHTENTRYILAVMLERQKLLRETDTQSTAGGILRIYEHRKTGEVYIVKDPNIPLDEVEKIQEEVIQLLSPPAPEINSGEMNPNTQVG</sequence>
<reference evidence="2" key="1">
    <citation type="journal article" date="2019" name="Int. J. Syst. Evol. Microbiol.">
        <title>The Global Catalogue of Microorganisms (GCM) 10K type strain sequencing project: providing services to taxonomists for standard genome sequencing and annotation.</title>
        <authorList>
            <consortium name="The Broad Institute Genomics Platform"/>
            <consortium name="The Broad Institute Genome Sequencing Center for Infectious Disease"/>
            <person name="Wu L."/>
            <person name="Ma J."/>
        </authorList>
    </citation>
    <scope>NUCLEOTIDE SEQUENCE [LARGE SCALE GENOMIC DNA]</scope>
    <source>
        <strain evidence="2">CGMCC 4.7106</strain>
    </source>
</reference>
<dbReference type="EMBL" id="JBHUIT010000034">
    <property type="protein sequence ID" value="MFD2258102.1"/>
    <property type="molecule type" value="Genomic_DNA"/>
</dbReference>
<comment type="caution">
    <text evidence="1">The sequence shown here is derived from an EMBL/GenBank/DDBJ whole genome shotgun (WGS) entry which is preliminary data.</text>
</comment>